<gene>
    <name evidence="2" type="ORF">GGE16_001690</name>
</gene>
<name>A0AAE2MIB1_RHILE</name>
<reference evidence="2 3" key="1">
    <citation type="submission" date="2020-08" db="EMBL/GenBank/DDBJ databases">
        <title>Genomic Encyclopedia of Type Strains, Phase IV (KMG-V): Genome sequencing to study the core and pangenomes of soil and plant-associated prokaryotes.</title>
        <authorList>
            <person name="Whitman W."/>
        </authorList>
    </citation>
    <scope>NUCLEOTIDE SEQUENCE [LARGE SCALE GENOMIC DNA]</scope>
    <source>
        <strain evidence="2 3">SEMIA 415</strain>
    </source>
</reference>
<dbReference type="Proteomes" id="UP000538507">
    <property type="component" value="Unassembled WGS sequence"/>
</dbReference>
<sequence>MIGSFTGLKTTARLRQKATGPTSAKPVDIREGCETETWWAAARCHMSVNDP</sequence>
<feature type="region of interest" description="Disordered" evidence="1">
    <location>
        <begin position="1"/>
        <end position="27"/>
    </location>
</feature>
<evidence type="ECO:0000313" key="3">
    <source>
        <dbReference type="Proteomes" id="UP000538507"/>
    </source>
</evidence>
<organism evidence="2 3">
    <name type="scientific">Rhizobium leguminosarum</name>
    <dbReference type="NCBI Taxonomy" id="384"/>
    <lineage>
        <taxon>Bacteria</taxon>
        <taxon>Pseudomonadati</taxon>
        <taxon>Pseudomonadota</taxon>
        <taxon>Alphaproteobacteria</taxon>
        <taxon>Hyphomicrobiales</taxon>
        <taxon>Rhizobiaceae</taxon>
        <taxon>Rhizobium/Agrobacterium group</taxon>
        <taxon>Rhizobium</taxon>
    </lineage>
</organism>
<accession>A0AAE2MIB1</accession>
<dbReference type="EMBL" id="JACIGO010000002">
    <property type="protein sequence ID" value="MBB4289650.1"/>
    <property type="molecule type" value="Genomic_DNA"/>
</dbReference>
<protein>
    <submittedName>
        <fullName evidence="2">Uncharacterized protein</fullName>
    </submittedName>
</protein>
<proteinExistence type="predicted"/>
<evidence type="ECO:0000256" key="1">
    <source>
        <dbReference type="SAM" id="MobiDB-lite"/>
    </source>
</evidence>
<evidence type="ECO:0000313" key="2">
    <source>
        <dbReference type="EMBL" id="MBB4289650.1"/>
    </source>
</evidence>
<comment type="caution">
    <text evidence="2">The sequence shown here is derived from an EMBL/GenBank/DDBJ whole genome shotgun (WGS) entry which is preliminary data.</text>
</comment>
<dbReference type="AlphaFoldDB" id="A0AAE2MIB1"/>